<evidence type="ECO:0000256" key="15">
    <source>
        <dbReference type="PIRSR" id="PIRSR039102-1"/>
    </source>
</evidence>
<feature type="binding site" evidence="16">
    <location>
        <position position="314"/>
    </location>
    <ligand>
        <name>Mg(2+)</name>
        <dbReference type="ChEBI" id="CHEBI:18420"/>
        <label>1</label>
    </ligand>
</feature>
<keyword evidence="10 14" id="KW-0133">Cell shape</keyword>
<dbReference type="InterPro" id="IPR005905">
    <property type="entry name" value="D_ala_D_ala"/>
</dbReference>
<dbReference type="InterPro" id="IPR013815">
    <property type="entry name" value="ATP_grasp_subdomain_1"/>
</dbReference>
<dbReference type="UniPathway" id="UPA00219"/>
<reference evidence="19 20" key="1">
    <citation type="submission" date="2016-11" db="EMBL/GenBank/DDBJ databases">
        <authorList>
            <person name="Jaros S."/>
            <person name="Januszkiewicz K."/>
            <person name="Wedrychowicz H."/>
        </authorList>
    </citation>
    <scope>NUCLEOTIDE SEQUENCE [LARGE SCALE GENOMIC DNA]</scope>
    <source>
        <strain evidence="19 20">DSM 15929</strain>
    </source>
</reference>
<evidence type="ECO:0000256" key="4">
    <source>
        <dbReference type="ARBA" id="ARBA00022490"/>
    </source>
</evidence>
<dbReference type="GO" id="GO:0005829">
    <property type="term" value="C:cytosol"/>
    <property type="evidence" value="ECO:0007669"/>
    <property type="project" value="TreeGrafter"/>
</dbReference>
<dbReference type="EMBL" id="FRAC01000027">
    <property type="protein sequence ID" value="SHL24593.1"/>
    <property type="molecule type" value="Genomic_DNA"/>
</dbReference>
<accession>A0A1M6Z2J1</accession>
<dbReference type="Gene3D" id="3.40.50.20">
    <property type="match status" value="1"/>
</dbReference>
<evidence type="ECO:0000256" key="3">
    <source>
        <dbReference type="ARBA" id="ARBA00010871"/>
    </source>
</evidence>
<evidence type="ECO:0000256" key="10">
    <source>
        <dbReference type="ARBA" id="ARBA00022960"/>
    </source>
</evidence>
<keyword evidence="4 14" id="KW-0963">Cytoplasm</keyword>
<dbReference type="Gene3D" id="3.30.1490.20">
    <property type="entry name" value="ATP-grasp fold, A domain"/>
    <property type="match status" value="1"/>
</dbReference>
<keyword evidence="8 17" id="KW-0067">ATP-binding</keyword>
<gene>
    <name evidence="14" type="primary">ddl</name>
    <name evidence="19" type="ORF">SAMN02745136_04464</name>
</gene>
<feature type="domain" description="ATP-grasp" evidence="18">
    <location>
        <begin position="146"/>
        <end position="347"/>
    </location>
</feature>
<dbReference type="PIRSF" id="PIRSF039102">
    <property type="entry name" value="Ddl/VanB"/>
    <property type="match status" value="1"/>
</dbReference>
<dbReference type="InterPro" id="IPR011095">
    <property type="entry name" value="Dala_Dala_lig_C"/>
</dbReference>
<dbReference type="Gene3D" id="3.30.470.20">
    <property type="entry name" value="ATP-grasp fold, B domain"/>
    <property type="match status" value="1"/>
</dbReference>
<evidence type="ECO:0000256" key="17">
    <source>
        <dbReference type="PROSITE-ProRule" id="PRU00409"/>
    </source>
</evidence>
<feature type="active site" evidence="15">
    <location>
        <position position="189"/>
    </location>
</feature>
<evidence type="ECO:0000256" key="2">
    <source>
        <dbReference type="ARBA" id="ARBA00004496"/>
    </source>
</evidence>
<dbReference type="GO" id="GO:0005524">
    <property type="term" value="F:ATP binding"/>
    <property type="evidence" value="ECO:0007669"/>
    <property type="project" value="UniProtKB-UniRule"/>
</dbReference>
<evidence type="ECO:0000313" key="19">
    <source>
        <dbReference type="EMBL" id="SHL24593.1"/>
    </source>
</evidence>
<organism evidence="19 20">
    <name type="scientific">Anaerocolumna jejuensis DSM 15929</name>
    <dbReference type="NCBI Taxonomy" id="1121322"/>
    <lineage>
        <taxon>Bacteria</taxon>
        <taxon>Bacillati</taxon>
        <taxon>Bacillota</taxon>
        <taxon>Clostridia</taxon>
        <taxon>Lachnospirales</taxon>
        <taxon>Lachnospiraceae</taxon>
        <taxon>Anaerocolumna</taxon>
    </lineage>
</organism>
<dbReference type="GO" id="GO:0071555">
    <property type="term" value="P:cell wall organization"/>
    <property type="evidence" value="ECO:0007669"/>
    <property type="project" value="UniProtKB-KW"/>
</dbReference>
<dbReference type="NCBIfam" id="TIGR01205">
    <property type="entry name" value="D_ala_D_alaTIGR"/>
    <property type="match status" value="1"/>
</dbReference>
<dbReference type="InterPro" id="IPR011127">
    <property type="entry name" value="Dala_Dala_lig_N"/>
</dbReference>
<dbReference type="SUPFAM" id="SSF52440">
    <property type="entry name" value="PreATP-grasp domain"/>
    <property type="match status" value="1"/>
</dbReference>
<keyword evidence="20" id="KW-1185">Reference proteome</keyword>
<feature type="binding site" evidence="16">
    <location>
        <position position="301"/>
    </location>
    <ligand>
        <name>Mg(2+)</name>
        <dbReference type="ChEBI" id="CHEBI:18420"/>
        <label>1</label>
    </ligand>
</feature>
<evidence type="ECO:0000256" key="8">
    <source>
        <dbReference type="ARBA" id="ARBA00022840"/>
    </source>
</evidence>
<evidence type="ECO:0000256" key="1">
    <source>
        <dbReference type="ARBA" id="ARBA00001936"/>
    </source>
</evidence>
<keyword evidence="6 16" id="KW-0479">Metal-binding</keyword>
<keyword evidence="7 17" id="KW-0547">Nucleotide-binding</keyword>
<dbReference type="AlphaFoldDB" id="A0A1M6Z2J1"/>
<dbReference type="RefSeq" id="WP_073279241.1">
    <property type="nucleotide sequence ID" value="NZ_FRAC01000027.1"/>
</dbReference>
<dbReference type="EC" id="6.3.2.4" evidence="14"/>
<dbReference type="STRING" id="1121322.SAMN02745136_04464"/>
<comment type="catalytic activity">
    <reaction evidence="14">
        <text>2 D-alanine + ATP = D-alanyl-D-alanine + ADP + phosphate + H(+)</text>
        <dbReference type="Rhea" id="RHEA:11224"/>
        <dbReference type="ChEBI" id="CHEBI:15378"/>
        <dbReference type="ChEBI" id="CHEBI:30616"/>
        <dbReference type="ChEBI" id="CHEBI:43474"/>
        <dbReference type="ChEBI" id="CHEBI:57416"/>
        <dbReference type="ChEBI" id="CHEBI:57822"/>
        <dbReference type="ChEBI" id="CHEBI:456216"/>
        <dbReference type="EC" id="6.3.2.4"/>
    </reaction>
</comment>
<dbReference type="InterPro" id="IPR000291">
    <property type="entry name" value="D-Ala_lig_Van_CS"/>
</dbReference>
<dbReference type="SUPFAM" id="SSF56059">
    <property type="entry name" value="Glutathione synthetase ATP-binding domain-like"/>
    <property type="match status" value="1"/>
</dbReference>
<dbReference type="Pfam" id="PF07478">
    <property type="entry name" value="Dala_Dala_lig_C"/>
    <property type="match status" value="1"/>
</dbReference>
<dbReference type="NCBIfam" id="NF002378">
    <property type="entry name" value="PRK01372.1"/>
    <property type="match status" value="1"/>
</dbReference>
<keyword evidence="11 14" id="KW-0573">Peptidoglycan synthesis</keyword>
<dbReference type="GO" id="GO:0009252">
    <property type="term" value="P:peptidoglycan biosynthetic process"/>
    <property type="evidence" value="ECO:0007669"/>
    <property type="project" value="UniProtKB-UniRule"/>
</dbReference>
<comment type="function">
    <text evidence="14">Cell wall formation.</text>
</comment>
<evidence type="ECO:0000256" key="14">
    <source>
        <dbReference type="HAMAP-Rule" id="MF_00047"/>
    </source>
</evidence>
<feature type="active site" evidence="15">
    <location>
        <position position="325"/>
    </location>
</feature>
<dbReference type="Proteomes" id="UP000184386">
    <property type="component" value="Unassembled WGS sequence"/>
</dbReference>
<keyword evidence="12 16" id="KW-0464">Manganese</keyword>
<dbReference type="InterPro" id="IPR016185">
    <property type="entry name" value="PreATP-grasp_dom_sf"/>
</dbReference>
<dbReference type="OrthoDB" id="9813261at2"/>
<feature type="active site" evidence="15">
    <location>
        <position position="13"/>
    </location>
</feature>
<keyword evidence="5 14" id="KW-0436">Ligase</keyword>
<evidence type="ECO:0000256" key="9">
    <source>
        <dbReference type="ARBA" id="ARBA00022842"/>
    </source>
</evidence>
<sequence length="350" mass="37935">MKIVVLTGGLSPERDVSLSSGSLIANALMASGHAVVLADIYEGIKAEEEALPALFLTKEDNRRYEYHIPDTAPDLEALVRKNNGRKELIGSNVLSLCRLADVVFIALHGSMGENGQLQAVLDCNGISYTGTGYTGCLLAMDKDITKRLLCHDNIPTAPWITDDAASLTPEKITTSVGFPCVVKPISNGSSIGISFAHNKEELSSALTLATDKLSSFGSKRVLVEKLLKGREFSVGILEERALPVIEIIPKEGFYDYKNKYQQGLTTECCPAALSEELVKKVQSLALSVHKALYLGTYSRVDFILSEDGEFYCLEANTLPGMTPVSLLPQEAKADGISYEELCERIAKLAL</sequence>
<evidence type="ECO:0000256" key="5">
    <source>
        <dbReference type="ARBA" id="ARBA00022598"/>
    </source>
</evidence>
<evidence type="ECO:0000256" key="13">
    <source>
        <dbReference type="ARBA" id="ARBA00023316"/>
    </source>
</evidence>
<evidence type="ECO:0000313" key="20">
    <source>
        <dbReference type="Proteomes" id="UP000184386"/>
    </source>
</evidence>
<dbReference type="PANTHER" id="PTHR23132">
    <property type="entry name" value="D-ALANINE--D-ALANINE LIGASE"/>
    <property type="match status" value="1"/>
</dbReference>
<dbReference type="Pfam" id="PF01820">
    <property type="entry name" value="Dala_Dala_lig_N"/>
    <property type="match status" value="1"/>
</dbReference>
<evidence type="ECO:0000256" key="6">
    <source>
        <dbReference type="ARBA" id="ARBA00022723"/>
    </source>
</evidence>
<keyword evidence="13 14" id="KW-0961">Cell wall biogenesis/degradation</keyword>
<dbReference type="PANTHER" id="PTHR23132:SF23">
    <property type="entry name" value="D-ALANINE--D-ALANINE LIGASE B"/>
    <property type="match status" value="1"/>
</dbReference>
<dbReference type="PROSITE" id="PS00843">
    <property type="entry name" value="DALA_DALA_LIGASE_1"/>
    <property type="match status" value="1"/>
</dbReference>
<dbReference type="InterPro" id="IPR011761">
    <property type="entry name" value="ATP-grasp"/>
</dbReference>
<comment type="pathway">
    <text evidence="14">Cell wall biogenesis; peptidoglycan biosynthesis.</text>
</comment>
<proteinExistence type="inferred from homology"/>
<comment type="subcellular location">
    <subcellularLocation>
        <location evidence="2 14">Cytoplasm</location>
    </subcellularLocation>
</comment>
<feature type="binding site" evidence="16">
    <location>
        <position position="314"/>
    </location>
    <ligand>
        <name>Mg(2+)</name>
        <dbReference type="ChEBI" id="CHEBI:18420"/>
        <label>2</label>
    </ligand>
</feature>
<evidence type="ECO:0000256" key="16">
    <source>
        <dbReference type="PIRSR" id="PIRSR039102-3"/>
    </source>
</evidence>
<feature type="binding site" evidence="16">
    <location>
        <position position="316"/>
    </location>
    <ligand>
        <name>Mg(2+)</name>
        <dbReference type="ChEBI" id="CHEBI:18420"/>
        <label>2</label>
    </ligand>
</feature>
<dbReference type="PROSITE" id="PS50975">
    <property type="entry name" value="ATP_GRASP"/>
    <property type="match status" value="1"/>
</dbReference>
<evidence type="ECO:0000256" key="7">
    <source>
        <dbReference type="ARBA" id="ARBA00022741"/>
    </source>
</evidence>
<evidence type="ECO:0000256" key="11">
    <source>
        <dbReference type="ARBA" id="ARBA00022984"/>
    </source>
</evidence>
<comment type="cofactor">
    <cofactor evidence="1">
        <name>Mn(2+)</name>
        <dbReference type="ChEBI" id="CHEBI:29035"/>
    </cofactor>
</comment>
<evidence type="ECO:0000259" key="18">
    <source>
        <dbReference type="PROSITE" id="PS50975"/>
    </source>
</evidence>
<protein>
    <recommendedName>
        <fullName evidence="14">D-alanine--D-alanine ligase</fullName>
        <ecNumber evidence="14">6.3.2.4</ecNumber>
    </recommendedName>
    <alternativeName>
        <fullName evidence="14">D-Ala-D-Ala ligase</fullName>
    </alternativeName>
    <alternativeName>
        <fullName evidence="14">D-alanylalanine synthetase</fullName>
    </alternativeName>
</protein>
<comment type="cofactor">
    <cofactor evidence="16">
        <name>Mg(2+)</name>
        <dbReference type="ChEBI" id="CHEBI:18420"/>
    </cofactor>
    <cofactor evidence="16">
        <name>Mn(2+)</name>
        <dbReference type="ChEBI" id="CHEBI:29035"/>
    </cofactor>
    <text evidence="16">Binds 2 magnesium or manganese ions per subunit.</text>
</comment>
<dbReference type="GO" id="GO:0008360">
    <property type="term" value="P:regulation of cell shape"/>
    <property type="evidence" value="ECO:0007669"/>
    <property type="project" value="UniProtKB-KW"/>
</dbReference>
<dbReference type="FunFam" id="3.30.470.20:FF:000008">
    <property type="entry name" value="D-alanine--D-alanine ligase"/>
    <property type="match status" value="1"/>
</dbReference>
<dbReference type="HAMAP" id="MF_00047">
    <property type="entry name" value="Dala_Dala_lig"/>
    <property type="match status" value="1"/>
</dbReference>
<dbReference type="GO" id="GO:0046872">
    <property type="term" value="F:metal ion binding"/>
    <property type="evidence" value="ECO:0007669"/>
    <property type="project" value="UniProtKB-KW"/>
</dbReference>
<keyword evidence="9 16" id="KW-0460">Magnesium</keyword>
<evidence type="ECO:0000256" key="12">
    <source>
        <dbReference type="ARBA" id="ARBA00023211"/>
    </source>
</evidence>
<name>A0A1M6Z2J1_9FIRM</name>
<dbReference type="GO" id="GO:0008716">
    <property type="term" value="F:D-alanine-D-alanine ligase activity"/>
    <property type="evidence" value="ECO:0007669"/>
    <property type="project" value="UniProtKB-UniRule"/>
</dbReference>
<comment type="similarity">
    <text evidence="3 14">Belongs to the D-alanine--D-alanine ligase family.</text>
</comment>